<dbReference type="FunCoup" id="A0A2K2DK27">
    <property type="interactions" value="456"/>
</dbReference>
<dbReference type="EMBL" id="CM000880">
    <property type="protein sequence ID" value="PNT74637.1"/>
    <property type="molecule type" value="Genomic_DNA"/>
</dbReference>
<evidence type="ECO:0000256" key="1">
    <source>
        <dbReference type="SAM" id="MobiDB-lite"/>
    </source>
</evidence>
<dbReference type="OrthoDB" id="631801at2759"/>
<gene>
    <name evidence="2" type="ORF">BRADI_1g19090v3</name>
</gene>
<dbReference type="InParanoid" id="A0A2K2DK27"/>
<dbReference type="PANTHER" id="PTHR34397:SF30">
    <property type="entry name" value="TF-B3 DOMAIN-CONTAINING PROTEIN"/>
    <property type="match status" value="1"/>
</dbReference>
<dbReference type="EnsemblPlants" id="PNT74637">
    <property type="protein sequence ID" value="PNT74637"/>
    <property type="gene ID" value="BRADI_1g19090v3"/>
</dbReference>
<name>A0A2K2DK27_BRADI</name>
<sequence>MELQELSVSGTNKRHGVDEQRSVGRSWAWAAECISSIGLQENALFGPNARTSCSSVHAGCKRPLELTVYDPAAAAEAQQRANAAALPGPLVPYLAPPSSSSSLSEPINAVPLAAFAPDSRVEPWWVRGKLFPHLKLRFELPVHFIAEKTVTATDLDPHQNRFRLPTDGVLRNLRPILSPIELAAANLLHDEAPRPRPPRQLVVPEDQNQEGMRKKKRKGKKHGGLPVLVVGYDAGIRELQMSRWESSRGVIIKGEGYLGFIADCSFKVGDAVEIWAFRERFFRLFGSNVCADSPLHVLITKKG</sequence>
<dbReference type="Gramene" id="PNT74637">
    <property type="protein sequence ID" value="PNT74637"/>
    <property type="gene ID" value="BRADI_1g19090v3"/>
</dbReference>
<reference evidence="2 3" key="1">
    <citation type="journal article" date="2010" name="Nature">
        <title>Genome sequencing and analysis of the model grass Brachypodium distachyon.</title>
        <authorList>
            <consortium name="International Brachypodium Initiative"/>
        </authorList>
    </citation>
    <scope>NUCLEOTIDE SEQUENCE [LARGE SCALE GENOMIC DNA]</scope>
    <source>
        <strain evidence="2 3">Bd21</strain>
    </source>
</reference>
<reference evidence="3" key="3">
    <citation type="submission" date="2018-08" db="UniProtKB">
        <authorList>
            <consortium name="EnsemblPlants"/>
        </authorList>
    </citation>
    <scope>IDENTIFICATION</scope>
    <source>
        <strain evidence="3">cv. Bd21</strain>
    </source>
</reference>
<proteinExistence type="predicted"/>
<accession>A0A2K2DK27</accession>
<dbReference type="AlphaFoldDB" id="A0A2K2DK27"/>
<feature type="region of interest" description="Disordered" evidence="1">
    <location>
        <begin position="191"/>
        <end position="221"/>
    </location>
</feature>
<dbReference type="Proteomes" id="UP000008810">
    <property type="component" value="Chromosome 1"/>
</dbReference>
<evidence type="ECO:0000313" key="2">
    <source>
        <dbReference type="EMBL" id="PNT74637.1"/>
    </source>
</evidence>
<dbReference type="PANTHER" id="PTHR34397">
    <property type="entry name" value="OS05G0237600 PROTEIN"/>
    <property type="match status" value="1"/>
</dbReference>
<protein>
    <submittedName>
        <fullName evidence="2 3">Uncharacterized protein</fullName>
    </submittedName>
</protein>
<reference evidence="2" key="2">
    <citation type="submission" date="2017-06" db="EMBL/GenBank/DDBJ databases">
        <title>WGS assembly of Brachypodium distachyon.</title>
        <authorList>
            <consortium name="The International Brachypodium Initiative"/>
            <person name="Lucas S."/>
            <person name="Harmon-Smith M."/>
            <person name="Lail K."/>
            <person name="Tice H."/>
            <person name="Grimwood J."/>
            <person name="Bruce D."/>
            <person name="Barry K."/>
            <person name="Shu S."/>
            <person name="Lindquist E."/>
            <person name="Wang M."/>
            <person name="Pitluck S."/>
            <person name="Vogel J.P."/>
            <person name="Garvin D.F."/>
            <person name="Mockler T.C."/>
            <person name="Schmutz J."/>
            <person name="Rokhsar D."/>
            <person name="Bevan M.W."/>
        </authorList>
    </citation>
    <scope>NUCLEOTIDE SEQUENCE</scope>
    <source>
        <strain evidence="2">Bd21</strain>
    </source>
</reference>
<evidence type="ECO:0000313" key="4">
    <source>
        <dbReference type="Proteomes" id="UP000008810"/>
    </source>
</evidence>
<evidence type="ECO:0000313" key="3">
    <source>
        <dbReference type="EnsemblPlants" id="PNT74637"/>
    </source>
</evidence>
<organism evidence="2">
    <name type="scientific">Brachypodium distachyon</name>
    <name type="common">Purple false brome</name>
    <name type="synonym">Trachynia distachya</name>
    <dbReference type="NCBI Taxonomy" id="15368"/>
    <lineage>
        <taxon>Eukaryota</taxon>
        <taxon>Viridiplantae</taxon>
        <taxon>Streptophyta</taxon>
        <taxon>Embryophyta</taxon>
        <taxon>Tracheophyta</taxon>
        <taxon>Spermatophyta</taxon>
        <taxon>Magnoliopsida</taxon>
        <taxon>Liliopsida</taxon>
        <taxon>Poales</taxon>
        <taxon>Poaceae</taxon>
        <taxon>BOP clade</taxon>
        <taxon>Pooideae</taxon>
        <taxon>Stipodae</taxon>
        <taxon>Brachypodieae</taxon>
        <taxon>Brachypodium</taxon>
    </lineage>
</organism>
<keyword evidence="4" id="KW-1185">Reference proteome</keyword>